<keyword evidence="1" id="KW-0732">Signal</keyword>
<dbReference type="PANTHER" id="PTHR34606">
    <property type="entry name" value="BON DOMAIN-CONTAINING PROTEIN"/>
    <property type="match status" value="1"/>
</dbReference>
<dbReference type="Proteomes" id="UP000030460">
    <property type="component" value="Unassembled WGS sequence"/>
</dbReference>
<protein>
    <submittedName>
        <fullName evidence="3">BON domain-containing protein</fullName>
    </submittedName>
</protein>
<organism evidence="3 4">
    <name type="scientific">Paraburkholderia sacchari</name>
    <dbReference type="NCBI Taxonomy" id="159450"/>
    <lineage>
        <taxon>Bacteria</taxon>
        <taxon>Pseudomonadati</taxon>
        <taxon>Pseudomonadota</taxon>
        <taxon>Betaproteobacteria</taxon>
        <taxon>Burkholderiales</taxon>
        <taxon>Burkholderiaceae</taxon>
        <taxon>Paraburkholderia</taxon>
    </lineage>
</organism>
<dbReference type="SMART" id="SM00749">
    <property type="entry name" value="BON"/>
    <property type="match status" value="1"/>
</dbReference>
<dbReference type="InterPro" id="IPR007055">
    <property type="entry name" value="BON_dom"/>
</dbReference>
<evidence type="ECO:0000313" key="3">
    <source>
        <dbReference type="EMBL" id="NLP65438.1"/>
    </source>
</evidence>
<evidence type="ECO:0000256" key="1">
    <source>
        <dbReference type="SAM" id="SignalP"/>
    </source>
</evidence>
<proteinExistence type="predicted"/>
<dbReference type="EMBL" id="JTDB02000014">
    <property type="protein sequence ID" value="NLP65438.1"/>
    <property type="molecule type" value="Genomic_DNA"/>
</dbReference>
<reference evidence="3" key="2">
    <citation type="submission" date="2020-04" db="EMBL/GenBank/DDBJ databases">
        <authorList>
            <person name="Alexandrino P."/>
            <person name="Mendonca T."/>
            <person name="Guaman L."/>
            <person name="Cherix J."/>
            <person name="Lozano-Sakalauskas G."/>
            <person name="Fujita A."/>
            <person name="Filho E.R."/>
            <person name="Long P."/>
            <person name="Padilla G."/>
            <person name="Taciro M.K."/>
            <person name="Gomez J.G."/>
            <person name="Silva L.F."/>
            <person name="Torres M."/>
        </authorList>
    </citation>
    <scope>NUCLEOTIDE SEQUENCE</scope>
    <source>
        <strain evidence="3">LMG 19450</strain>
    </source>
</reference>
<feature type="signal peptide" evidence="1">
    <location>
        <begin position="1"/>
        <end position="20"/>
    </location>
</feature>
<name>A0A8T6ZLA9_9BURK</name>
<dbReference type="InterPro" id="IPR051686">
    <property type="entry name" value="Lipoprotein_DolP"/>
</dbReference>
<evidence type="ECO:0000313" key="4">
    <source>
        <dbReference type="Proteomes" id="UP000030460"/>
    </source>
</evidence>
<dbReference type="Gene3D" id="3.30.1340.30">
    <property type="match status" value="1"/>
</dbReference>
<accession>A0A8T6ZLA9</accession>
<keyword evidence="4" id="KW-1185">Reference proteome</keyword>
<dbReference type="InterPro" id="IPR014004">
    <property type="entry name" value="Transpt-assoc_nodulatn_dom_bac"/>
</dbReference>
<gene>
    <name evidence="3" type="ORF">NH14_030730</name>
</gene>
<evidence type="ECO:0000259" key="2">
    <source>
        <dbReference type="PROSITE" id="PS50914"/>
    </source>
</evidence>
<dbReference type="AlphaFoldDB" id="A0A8T6ZLA9"/>
<reference evidence="3" key="1">
    <citation type="journal article" date="2015" name="Genome Announc.">
        <title>Draft Genome Sequence of the Polyhydroxyalkanoate-Producing Bacterium Burkholderia sacchari LMG 19450 Isolated from Brazilian Sugarcane Plantation Soil.</title>
        <authorList>
            <person name="Alexandrino P.M."/>
            <person name="Mendonca T.T."/>
            <person name="Guaman Bautista L.P."/>
            <person name="Cherix J."/>
            <person name="Lozano-Sakalauskas G.C."/>
            <person name="Fujita A."/>
            <person name="Ramos Filho E."/>
            <person name="Long P."/>
            <person name="Padilla G."/>
            <person name="Taciro M.K."/>
            <person name="Gomez J.G."/>
            <person name="Silva L.F."/>
        </authorList>
    </citation>
    <scope>NUCLEOTIDE SEQUENCE</scope>
    <source>
        <strain evidence="3">LMG 19450</strain>
    </source>
</reference>
<dbReference type="PANTHER" id="PTHR34606:SF15">
    <property type="entry name" value="BON DOMAIN-CONTAINING PROTEIN"/>
    <property type="match status" value="1"/>
</dbReference>
<comment type="caution">
    <text evidence="3">The sequence shown here is derived from an EMBL/GenBank/DDBJ whole genome shotgun (WGS) entry which is preliminary data.</text>
</comment>
<sequence length="126" mass="12343">MSVAASVAALLAGGAVGVRAQGGETAGASAAVSSAAQAAPAAPAASTAREVRKANRALSRKVYAALAKHKEIDAGNISIVARDGAVTLNGTVEEQSQIDTVATVAKAVPGVKSVTNKLTVLKPLGQ</sequence>
<dbReference type="PROSITE" id="PS50914">
    <property type="entry name" value="BON"/>
    <property type="match status" value="1"/>
</dbReference>
<dbReference type="Pfam" id="PF04972">
    <property type="entry name" value="BON"/>
    <property type="match status" value="1"/>
</dbReference>
<dbReference type="OrthoDB" id="9032941at2"/>
<feature type="domain" description="BON" evidence="2">
    <location>
        <begin position="54"/>
        <end position="122"/>
    </location>
</feature>
<feature type="chain" id="PRO_5035819954" evidence="1">
    <location>
        <begin position="21"/>
        <end position="126"/>
    </location>
</feature>